<keyword evidence="2" id="KW-1185">Reference proteome</keyword>
<comment type="caution">
    <text evidence="1">The sequence shown here is derived from an EMBL/GenBank/DDBJ whole genome shotgun (WGS) entry which is preliminary data.</text>
</comment>
<dbReference type="PANTHER" id="PTHR28180">
    <property type="entry name" value="CONSERVED MITOCHONDRIAL PROTEIN-RELATED"/>
    <property type="match status" value="1"/>
</dbReference>
<dbReference type="InterPro" id="IPR052999">
    <property type="entry name" value="PTS1_Protein"/>
</dbReference>
<protein>
    <submittedName>
        <fullName evidence="1">Uncharacterized protein</fullName>
    </submittedName>
</protein>
<dbReference type="EMBL" id="CAWUHB010000006">
    <property type="protein sequence ID" value="CAK7212834.1"/>
    <property type="molecule type" value="Genomic_DNA"/>
</dbReference>
<dbReference type="Gene3D" id="1.20.1290.10">
    <property type="entry name" value="AhpD-like"/>
    <property type="match status" value="1"/>
</dbReference>
<proteinExistence type="predicted"/>
<dbReference type="Proteomes" id="UP001642405">
    <property type="component" value="Unassembled WGS sequence"/>
</dbReference>
<dbReference type="SUPFAM" id="SSF69118">
    <property type="entry name" value="AhpD-like"/>
    <property type="match status" value="1"/>
</dbReference>
<evidence type="ECO:0000313" key="1">
    <source>
        <dbReference type="EMBL" id="CAK7212834.1"/>
    </source>
</evidence>
<name>A0ABP0B0H1_9PEZI</name>
<organism evidence="1 2">
    <name type="scientific">Sporothrix curviconia</name>
    <dbReference type="NCBI Taxonomy" id="1260050"/>
    <lineage>
        <taxon>Eukaryota</taxon>
        <taxon>Fungi</taxon>
        <taxon>Dikarya</taxon>
        <taxon>Ascomycota</taxon>
        <taxon>Pezizomycotina</taxon>
        <taxon>Sordariomycetes</taxon>
        <taxon>Sordariomycetidae</taxon>
        <taxon>Ophiostomatales</taxon>
        <taxon>Ophiostomataceae</taxon>
        <taxon>Sporothrix</taxon>
    </lineage>
</organism>
<evidence type="ECO:0000313" key="2">
    <source>
        <dbReference type="Proteomes" id="UP001642405"/>
    </source>
</evidence>
<accession>A0ABP0B0H1</accession>
<reference evidence="1 2" key="1">
    <citation type="submission" date="2024-01" db="EMBL/GenBank/DDBJ databases">
        <authorList>
            <person name="Allen C."/>
            <person name="Tagirdzhanova G."/>
        </authorList>
    </citation>
    <scope>NUCLEOTIDE SEQUENCE [LARGE SCALE GENOMIC DNA]</scope>
</reference>
<sequence length="250" mass="27741">MQHAVNDAASEAMDAKARAFIQKQADDAAANGNVDTWYCIAACAFAASNQGSYVADVYRAAIQSRPGDTAHQHHVLKRIKEGLIKTSAIYGIPRVINAFRALITALSSPEANETSSVRLHIERPADTDERGIAYMRNIFRADLDPFLQTMDTYWPDLRTLVVTTIYGYYQSDTSVLDAVTTSQLNIATLVPMDVTAEVAWHMRGVIRNNGTRAHLDYAFATALAVCEICDVRLKNTMPRPEDVINEERLF</sequence>
<gene>
    <name evidence="1" type="ORF">SCUCBS95973_001595</name>
</gene>
<dbReference type="InterPro" id="IPR029032">
    <property type="entry name" value="AhpD-like"/>
</dbReference>